<dbReference type="Proteomes" id="UP000038200">
    <property type="component" value="Unassembled WGS sequence"/>
</dbReference>
<evidence type="ECO:0000313" key="8">
    <source>
        <dbReference type="EMBL" id="CEN47198.1"/>
    </source>
</evidence>
<dbReference type="RefSeq" id="WP_042009319.1">
    <property type="nucleotide sequence ID" value="NZ_BOQK01000001.1"/>
</dbReference>
<dbReference type="GO" id="GO:0003735">
    <property type="term" value="F:structural constituent of ribosome"/>
    <property type="evidence" value="ECO:0007669"/>
    <property type="project" value="InterPro"/>
</dbReference>
<name>A0A0B7IBF1_9FLAO</name>
<dbReference type="AlphaFoldDB" id="A0A0B7IBF1"/>
<dbReference type="Gene3D" id="3.30.420.100">
    <property type="match status" value="1"/>
</dbReference>
<keyword evidence="12" id="KW-1185">Reference proteome</keyword>
<dbReference type="OrthoDB" id="9810939at2"/>
<dbReference type="CDD" id="cd00432">
    <property type="entry name" value="Ribosomal_L18_L5e"/>
    <property type="match status" value="1"/>
</dbReference>
<comment type="similarity">
    <text evidence="1 7">Belongs to the universal ribosomal protein uL18 family.</text>
</comment>
<dbReference type="Proteomes" id="UP000045051">
    <property type="component" value="Unassembled WGS sequence"/>
</dbReference>
<dbReference type="InterPro" id="IPR004389">
    <property type="entry name" value="Ribosomal_uL18_bac-type"/>
</dbReference>
<evidence type="ECO:0000256" key="7">
    <source>
        <dbReference type="HAMAP-Rule" id="MF_01337"/>
    </source>
</evidence>
<dbReference type="Proteomes" id="UP000265497">
    <property type="component" value="Unassembled WGS sequence"/>
</dbReference>
<organism evidence="8 12">
    <name type="scientific">Capnocytophaga canis</name>
    <dbReference type="NCBI Taxonomy" id="1848903"/>
    <lineage>
        <taxon>Bacteria</taxon>
        <taxon>Pseudomonadati</taxon>
        <taxon>Bacteroidota</taxon>
        <taxon>Flavobacteriia</taxon>
        <taxon>Flavobacteriales</taxon>
        <taxon>Flavobacteriaceae</taxon>
        <taxon>Capnocytophaga</taxon>
    </lineage>
</organism>
<evidence type="ECO:0000313" key="11">
    <source>
        <dbReference type="Proteomes" id="UP000038200"/>
    </source>
</evidence>
<dbReference type="Pfam" id="PF00861">
    <property type="entry name" value="Ribosomal_L18p"/>
    <property type="match status" value="1"/>
</dbReference>
<dbReference type="NCBIfam" id="TIGR00060">
    <property type="entry name" value="L18_bact"/>
    <property type="match status" value="1"/>
</dbReference>
<evidence type="ECO:0000313" key="13">
    <source>
        <dbReference type="Proteomes" id="UP000265497"/>
    </source>
</evidence>
<dbReference type="InterPro" id="IPR005484">
    <property type="entry name" value="Ribosomal_uL18_bac/plant/anim"/>
</dbReference>
<dbReference type="SUPFAM" id="SSF53137">
    <property type="entry name" value="Translational machinery components"/>
    <property type="match status" value="1"/>
</dbReference>
<dbReference type="EMBL" id="CDOI01000154">
    <property type="protein sequence ID" value="CEN47198.1"/>
    <property type="molecule type" value="Genomic_DNA"/>
</dbReference>
<evidence type="ECO:0000313" key="10">
    <source>
        <dbReference type="EMBL" id="RIY35797.1"/>
    </source>
</evidence>
<dbReference type="FunFam" id="3.30.420.100:FF:000003">
    <property type="entry name" value="50S ribosomal protein L18"/>
    <property type="match status" value="1"/>
</dbReference>
<evidence type="ECO:0000256" key="4">
    <source>
        <dbReference type="ARBA" id="ARBA00022980"/>
    </source>
</evidence>
<dbReference type="HAMAP" id="MF_01337_B">
    <property type="entry name" value="Ribosomal_uL18_B"/>
    <property type="match status" value="1"/>
</dbReference>
<evidence type="ECO:0000256" key="1">
    <source>
        <dbReference type="ARBA" id="ARBA00007116"/>
    </source>
</evidence>
<dbReference type="STRING" id="1848903.CCAND38_420055"/>
<keyword evidence="3 7" id="KW-0694">RNA-binding</keyword>
<sequence length="118" mass="12890">MALSKLERRQRIKSRIRKVVSGTAEQPRLAVFRSNNEIYAQIVDDTKGTTLVAASSRDKEISAAKATKTEKAALVGKAIAEKALKQGIEKIAFDRGGYLYHGRVKSLAEGAREGGLKF</sequence>
<dbReference type="InterPro" id="IPR057268">
    <property type="entry name" value="Ribosomal_L18"/>
</dbReference>
<dbReference type="PANTHER" id="PTHR12899:SF3">
    <property type="entry name" value="LARGE RIBOSOMAL SUBUNIT PROTEIN UL18M"/>
    <property type="match status" value="1"/>
</dbReference>
<comment type="subunit">
    <text evidence="7">Part of the 50S ribosomal subunit; part of the 5S rRNA/L5/L18/L25 subcomplex. Contacts the 5S and 23S rRNAs.</text>
</comment>
<evidence type="ECO:0000256" key="6">
    <source>
        <dbReference type="ARBA" id="ARBA00035197"/>
    </source>
</evidence>
<gene>
    <name evidence="7 8" type="primary">rplR</name>
    <name evidence="8" type="ORF">CCAND38_420055</name>
    <name evidence="9" type="ORF">CCAND93_680023</name>
    <name evidence="10" type="ORF">CKY20_09350</name>
</gene>
<keyword evidence="5 7" id="KW-0687">Ribonucleoprotein</keyword>
<dbReference type="GO" id="GO:0022625">
    <property type="term" value="C:cytosolic large ribosomal subunit"/>
    <property type="evidence" value="ECO:0007669"/>
    <property type="project" value="TreeGrafter"/>
</dbReference>
<keyword evidence="2 7" id="KW-0699">rRNA-binding</keyword>
<dbReference type="EMBL" id="NSDI01000009">
    <property type="protein sequence ID" value="RIY35797.1"/>
    <property type="molecule type" value="Genomic_DNA"/>
</dbReference>
<dbReference type="GeneID" id="97265101"/>
<evidence type="ECO:0000256" key="3">
    <source>
        <dbReference type="ARBA" id="ARBA00022884"/>
    </source>
</evidence>
<evidence type="ECO:0000313" key="12">
    <source>
        <dbReference type="Proteomes" id="UP000045051"/>
    </source>
</evidence>
<keyword evidence="4 7" id="KW-0689">Ribosomal protein</keyword>
<evidence type="ECO:0000313" key="9">
    <source>
        <dbReference type="EMBL" id="CEN54002.1"/>
    </source>
</evidence>
<evidence type="ECO:0000256" key="2">
    <source>
        <dbReference type="ARBA" id="ARBA00022730"/>
    </source>
</evidence>
<dbReference type="GO" id="GO:0008097">
    <property type="term" value="F:5S rRNA binding"/>
    <property type="evidence" value="ECO:0007669"/>
    <property type="project" value="TreeGrafter"/>
</dbReference>
<dbReference type="EMBL" id="CDOL01000259">
    <property type="protein sequence ID" value="CEN54002.1"/>
    <property type="molecule type" value="Genomic_DNA"/>
</dbReference>
<reference evidence="11 12" key="1">
    <citation type="submission" date="2015-01" db="EMBL/GenBank/DDBJ databases">
        <authorList>
            <person name="MANFREDI Pablo"/>
        </authorList>
    </citation>
    <scope>NUCLEOTIDE SEQUENCE [LARGE SCALE GENOMIC DNA]</scope>
    <source>
        <strain evidence="8 12">CcD38</strain>
        <strain evidence="9 11">CcD93</strain>
    </source>
</reference>
<dbReference type="GO" id="GO:0006412">
    <property type="term" value="P:translation"/>
    <property type="evidence" value="ECO:0007669"/>
    <property type="project" value="UniProtKB-UniRule"/>
</dbReference>
<comment type="function">
    <text evidence="7">This is one of the proteins that bind and probably mediate the attachment of the 5S RNA into the large ribosomal subunit, where it forms part of the central protuberance.</text>
</comment>
<dbReference type="PANTHER" id="PTHR12899">
    <property type="entry name" value="39S RIBOSOMAL PROTEIN L18, MITOCHONDRIAL"/>
    <property type="match status" value="1"/>
</dbReference>
<evidence type="ECO:0000256" key="5">
    <source>
        <dbReference type="ARBA" id="ARBA00023274"/>
    </source>
</evidence>
<accession>A0A0B7IBF1</accession>
<protein>
    <recommendedName>
        <fullName evidence="6 7">Large ribosomal subunit protein uL18</fullName>
    </recommendedName>
</protein>
<reference evidence="10 13" key="2">
    <citation type="submission" date="2017-08" db="EMBL/GenBank/DDBJ databases">
        <title>Capnocytophaga canis 17-158 assembly.</title>
        <authorList>
            <person name="Gulvik C.A."/>
        </authorList>
    </citation>
    <scope>NUCLEOTIDE SEQUENCE [LARGE SCALE GENOMIC DNA]</scope>
    <source>
        <strain evidence="10 13">17-158</strain>
    </source>
</reference>
<proteinExistence type="inferred from homology"/>